<feature type="transmembrane region" description="Helical" evidence="1">
    <location>
        <begin position="6"/>
        <end position="23"/>
    </location>
</feature>
<keyword evidence="1" id="KW-0472">Membrane</keyword>
<protein>
    <submittedName>
        <fullName evidence="2">Uncharacterized protein</fullName>
    </submittedName>
</protein>
<evidence type="ECO:0000256" key="1">
    <source>
        <dbReference type="SAM" id="Phobius"/>
    </source>
</evidence>
<feature type="transmembrane region" description="Helical" evidence="1">
    <location>
        <begin position="35"/>
        <end position="52"/>
    </location>
</feature>
<dbReference type="EMBL" id="MFAF01000009">
    <property type="protein sequence ID" value="OGD79489.1"/>
    <property type="molecule type" value="Genomic_DNA"/>
</dbReference>
<sequence length="136" mass="14934">MYWLYFVILIVGGILGAAGLIIKNKPTAAELIGKLTPWQGWIGILLLLWGIWDLIQSFALLGLGLIGIFYLATACVEIVLGFLLGFSLIAKYTGEKGEKIFKAVSPFQGIFGIIAILLGLFWLLTGFGIFNFLFFV</sequence>
<organism evidence="2 3">
    <name type="scientific">Candidatus Coatesbacteria bacterium RBG_13_66_14</name>
    <dbReference type="NCBI Taxonomy" id="1817816"/>
    <lineage>
        <taxon>Bacteria</taxon>
        <taxon>Candidatus Coatesiibacteriota</taxon>
    </lineage>
</organism>
<evidence type="ECO:0000313" key="3">
    <source>
        <dbReference type="Proteomes" id="UP000177187"/>
    </source>
</evidence>
<comment type="caution">
    <text evidence="2">The sequence shown here is derived from an EMBL/GenBank/DDBJ whole genome shotgun (WGS) entry which is preliminary data.</text>
</comment>
<reference evidence="2 3" key="1">
    <citation type="journal article" date="2016" name="Nat. Commun.">
        <title>Thousands of microbial genomes shed light on interconnected biogeochemical processes in an aquifer system.</title>
        <authorList>
            <person name="Anantharaman K."/>
            <person name="Brown C.T."/>
            <person name="Hug L.A."/>
            <person name="Sharon I."/>
            <person name="Castelle C.J."/>
            <person name="Probst A.J."/>
            <person name="Thomas B.C."/>
            <person name="Singh A."/>
            <person name="Wilkins M.J."/>
            <person name="Karaoz U."/>
            <person name="Brodie E.L."/>
            <person name="Williams K.H."/>
            <person name="Hubbard S.S."/>
            <person name="Banfield J.F."/>
        </authorList>
    </citation>
    <scope>NUCLEOTIDE SEQUENCE [LARGE SCALE GENOMIC DNA]</scope>
</reference>
<feature type="transmembrane region" description="Helical" evidence="1">
    <location>
        <begin position="58"/>
        <end position="89"/>
    </location>
</feature>
<dbReference type="Proteomes" id="UP000177187">
    <property type="component" value="Unassembled WGS sequence"/>
</dbReference>
<keyword evidence="1" id="KW-0812">Transmembrane</keyword>
<feature type="transmembrane region" description="Helical" evidence="1">
    <location>
        <begin position="110"/>
        <end position="135"/>
    </location>
</feature>
<name>A0A1F5FIM1_9BACT</name>
<accession>A0A1F5FIM1</accession>
<keyword evidence="1" id="KW-1133">Transmembrane helix</keyword>
<proteinExistence type="predicted"/>
<gene>
    <name evidence="2" type="ORF">A2Y64_09220</name>
</gene>
<evidence type="ECO:0000313" key="2">
    <source>
        <dbReference type="EMBL" id="OGD79489.1"/>
    </source>
</evidence>
<dbReference type="AlphaFoldDB" id="A0A1F5FIM1"/>